<gene>
    <name evidence="3" type="ORF">ACJMK2_015950</name>
</gene>
<reference evidence="3 4" key="1">
    <citation type="submission" date="2024-11" db="EMBL/GenBank/DDBJ databases">
        <title>Chromosome-level genome assembly of the freshwater bivalve Anodonta woodiana.</title>
        <authorList>
            <person name="Chen X."/>
        </authorList>
    </citation>
    <scope>NUCLEOTIDE SEQUENCE [LARGE SCALE GENOMIC DNA]</scope>
    <source>
        <strain evidence="3">MN2024</strain>
        <tissue evidence="3">Gills</tissue>
    </source>
</reference>
<dbReference type="EMBL" id="JBJQND010000015">
    <property type="protein sequence ID" value="KAL3852288.1"/>
    <property type="molecule type" value="Genomic_DNA"/>
</dbReference>
<dbReference type="PANTHER" id="PTHR15868">
    <property type="entry name" value="SIMILAR TO RIKEN CDNA 6430571L13 GENE, SIMILAR TO G20 PROTEIN"/>
    <property type="match status" value="1"/>
</dbReference>
<feature type="compositionally biased region" description="Acidic residues" evidence="1">
    <location>
        <begin position="101"/>
        <end position="112"/>
    </location>
</feature>
<evidence type="ECO:0008006" key="5">
    <source>
        <dbReference type="Google" id="ProtNLM"/>
    </source>
</evidence>
<keyword evidence="2" id="KW-0812">Transmembrane</keyword>
<feature type="compositionally biased region" description="Basic and acidic residues" evidence="1">
    <location>
        <begin position="113"/>
        <end position="123"/>
    </location>
</feature>
<dbReference type="AlphaFoldDB" id="A0ABD3UVS8"/>
<dbReference type="InterPro" id="IPR042351">
    <property type="entry name" value="C3orf18-like"/>
</dbReference>
<keyword evidence="2" id="KW-1133">Transmembrane helix</keyword>
<protein>
    <recommendedName>
        <fullName evidence="5">Small integral membrane protein 29</fullName>
    </recommendedName>
</protein>
<evidence type="ECO:0000313" key="3">
    <source>
        <dbReference type="EMBL" id="KAL3852288.1"/>
    </source>
</evidence>
<proteinExistence type="predicted"/>
<keyword evidence="4" id="KW-1185">Reference proteome</keyword>
<evidence type="ECO:0000256" key="1">
    <source>
        <dbReference type="SAM" id="MobiDB-lite"/>
    </source>
</evidence>
<evidence type="ECO:0000313" key="4">
    <source>
        <dbReference type="Proteomes" id="UP001634394"/>
    </source>
</evidence>
<dbReference type="PANTHER" id="PTHR15868:SF0">
    <property type="entry name" value="SIMILAR TO RIKEN CDNA 6430571L13 GENE_ SIMILAR TO G20 PROTEIN"/>
    <property type="match status" value="1"/>
</dbReference>
<comment type="caution">
    <text evidence="3">The sequence shown here is derived from an EMBL/GenBank/DDBJ whole genome shotgun (WGS) entry which is preliminary data.</text>
</comment>
<organism evidence="3 4">
    <name type="scientific">Sinanodonta woodiana</name>
    <name type="common">Chinese pond mussel</name>
    <name type="synonym">Anodonta woodiana</name>
    <dbReference type="NCBI Taxonomy" id="1069815"/>
    <lineage>
        <taxon>Eukaryota</taxon>
        <taxon>Metazoa</taxon>
        <taxon>Spiralia</taxon>
        <taxon>Lophotrochozoa</taxon>
        <taxon>Mollusca</taxon>
        <taxon>Bivalvia</taxon>
        <taxon>Autobranchia</taxon>
        <taxon>Heteroconchia</taxon>
        <taxon>Palaeoheterodonta</taxon>
        <taxon>Unionida</taxon>
        <taxon>Unionoidea</taxon>
        <taxon>Unionidae</taxon>
        <taxon>Unioninae</taxon>
        <taxon>Sinanodonta</taxon>
    </lineage>
</organism>
<name>A0ABD3UVS8_SINWO</name>
<feature type="transmembrane region" description="Helical" evidence="2">
    <location>
        <begin position="55"/>
        <end position="80"/>
    </location>
</feature>
<feature type="region of interest" description="Disordered" evidence="1">
    <location>
        <begin position="101"/>
        <end position="141"/>
    </location>
</feature>
<sequence length="141" mass="15712">MASKSTSNASENVTSSINGTTLSGTVNGTTWHSNWTTTVIDVQNKIMEGSLKSHILVYVLIPLATLILVAVMAFVVVMICRRSKLDKLRHHLMPLYSFDPAEEEDWESELLEEDRSNRSRFRESPSPSPLSSPKLKFSDGT</sequence>
<evidence type="ECO:0000256" key="2">
    <source>
        <dbReference type="SAM" id="Phobius"/>
    </source>
</evidence>
<dbReference type="Proteomes" id="UP001634394">
    <property type="component" value="Unassembled WGS sequence"/>
</dbReference>
<keyword evidence="2" id="KW-0472">Membrane</keyword>
<accession>A0ABD3UVS8</accession>